<protein>
    <submittedName>
        <fullName evidence="1">Glycosyl transferase family 1 protein</fullName>
    </submittedName>
</protein>
<evidence type="ECO:0000313" key="1">
    <source>
        <dbReference type="EMBL" id="BBF66865.1"/>
    </source>
</evidence>
<sequence length="215" mass="22759">MSELASVLVGRHVLVAGGHVLTVDALGELLVDDLILVDGLLTLVHLLGCCLGLLTETGLHLLLSLNQALTLWCHLLTGLQTVKVCLNPLNHLPALAGIVLVQRAGNPKAETFGQLSVIVELSRLGLDHQGVPLLLTHKLLIGRGLPVKGYLTALKALQEVGSTRTLNDVVKGPDDDLLCLSVARDTPGLKCIINVALEELAGLRSSQNGRVLKDT</sequence>
<organism evidence="1 2">
    <name type="scientific">Klebsiella phage KN3-1</name>
    <name type="common">Bacteriophage KN3-1</name>
    <dbReference type="NCBI Taxonomy" id="2282630"/>
    <lineage>
        <taxon>Viruses</taxon>
        <taxon>Duplodnaviria</taxon>
        <taxon>Heunggongvirae</taxon>
        <taxon>Uroviricota</taxon>
        <taxon>Caudoviricetes</taxon>
        <taxon>Autographivirales</taxon>
        <taxon>Autotranscriptaviridae</taxon>
        <taxon>Studiervirinae</taxon>
        <taxon>Przondovirus</taxon>
        <taxon>Przondovirus KN31</taxon>
    </lineage>
</organism>
<proteinExistence type="predicted"/>
<dbReference type="EMBL" id="LC413194">
    <property type="protein sequence ID" value="BBF66865.1"/>
    <property type="molecule type" value="Genomic_DNA"/>
</dbReference>
<dbReference type="GeneID" id="55009359"/>
<keyword evidence="1" id="KW-0808">Transferase</keyword>
<accession>A0A3T0ZBX1</accession>
<evidence type="ECO:0000313" key="2">
    <source>
        <dbReference type="Proteomes" id="UP000279551"/>
    </source>
</evidence>
<reference evidence="1 2" key="1">
    <citation type="journal article" date="2019" name="Microb. Biotechnol.">
        <title>Identification of three podoviruses infecting Klebsiella encoding capsule depolymerases that digest specific capsular types.</title>
        <authorList>
            <person name="Pan Y.-J."/>
            <person name="Lin T.-L."/>
            <person name="Chen Y.-Y."/>
            <person name="Lai P.-H."/>
            <person name="Tsai Y.-T."/>
            <person name="Hsu C.-R."/>
            <person name="Hsieh P.-F."/>
            <person name="Lin Y.-T."/>
            <person name="Wang J.-T."/>
        </authorList>
    </citation>
    <scope>NUCLEOTIDE SEQUENCE [LARGE SCALE GENOMIC DNA]</scope>
</reference>
<dbReference type="GO" id="GO:0016740">
    <property type="term" value="F:transferase activity"/>
    <property type="evidence" value="ECO:0007669"/>
    <property type="project" value="UniProtKB-KW"/>
</dbReference>
<name>A0A3T0ZBX1_BPK31</name>
<keyword evidence="2" id="KW-1185">Reference proteome</keyword>
<dbReference type="Proteomes" id="UP000279551">
    <property type="component" value="Genome"/>
</dbReference>
<dbReference type="RefSeq" id="YP_009818024.1">
    <property type="nucleotide sequence ID" value="NC_048131.1"/>
</dbReference>
<organismHost>
    <name type="scientific">Klebsiella pneumoniae</name>
    <dbReference type="NCBI Taxonomy" id="573"/>
</organismHost>
<dbReference type="KEGG" id="vg:55009359"/>